<feature type="region of interest" description="Disordered" evidence="1">
    <location>
        <begin position="562"/>
        <end position="586"/>
    </location>
</feature>
<evidence type="ECO:0000313" key="2">
    <source>
        <dbReference type="EMBL" id="MBM6704099.1"/>
    </source>
</evidence>
<feature type="region of interest" description="Disordered" evidence="1">
    <location>
        <begin position="844"/>
        <end position="868"/>
    </location>
</feature>
<reference evidence="2 3" key="1">
    <citation type="journal article" date="2021" name="Sci. Rep.">
        <title>The distribution of antibiotic resistance genes in chicken gut microbiota commensals.</title>
        <authorList>
            <person name="Juricova H."/>
            <person name="Matiasovicova J."/>
            <person name="Kubasova T."/>
            <person name="Cejkova D."/>
            <person name="Rychlik I."/>
        </authorList>
    </citation>
    <scope>NUCLEOTIDE SEQUENCE [LARGE SCALE GENOMIC DNA]</scope>
    <source>
        <strain evidence="2 3">An829</strain>
    </source>
</reference>
<sequence>MANGLFKFTAAAVVVGTALYAGIGYLGIPYATRTALDQLVSAKLGRTATLEDVRFNPWTWTYEIKGLDIPKKSGGSLVHLDRLLVDASAQTILKFAPVLDQIAVDGLKIDAVMDDALKADIAALTGSGGSTASTDTTAKATSSEGSSALPGFALYNISVTNSSIRYADASLGIDQAVTDIALSLPFVSTLESSRESLVTPTLSLKLNGTPIEATGSTKPFGSSLEAMLNLKVTELDVVPLAKLAPMLSSEKLHVASGKLSSDLNLIFRNPTGGEPAKMLLSGSTTLDGVSIVQGSGKSAAELIGFKTASVALKEVNFVSQNAAVDLAQLDGLRVNLRNDKSGLNVIEAISTTTDSSKNGTAGTAASSSESTANNSSGWQWSLAQAQLKNGTINWLDNTVKPAAKLAASNINVSVHGLGSAEGQKATLDASVNLIGGRVTAKGNVAITPLAIDASVTGSKLSTKSLTSYIKSATNLDIAALADFGIKLKYADNVQTVSGSATIADISVKDGKKTFLTAKKASASLSSIDLLKQNADVSSVAVDGLSVHAVNTKQGFDLAQLGQKNATTGNGKPNAGNEQSKAAAKGSAGASSSSWQWKVGSATLSNSSFTLRDETLKPAANLALSRINATVKNLSSTPKSTAVLDVALGAASGTVNAAGSFGLSPLSVNVDLEAANLQLKDVSPFLRGYTGLGAKKGAFAMSGKLTVNEEKEKPIIGWKGNMSLADLDLTNAKNTTIMSWTKASLSGMEVATTEPLYLVIAKAEIEQPAKKQTQAIREVAGIASIISAIRGKEDTAKKIDKYSDKLAGTIHLENIRYENGQLSADGVSASSIAGIMLKKLSDAIPDSKQTEQSSAQGASKTTSKTTNKK</sequence>
<feature type="region of interest" description="Disordered" evidence="1">
    <location>
        <begin position="353"/>
        <end position="372"/>
    </location>
</feature>
<protein>
    <submittedName>
        <fullName evidence="2">DUF748 domain-containing protein</fullName>
    </submittedName>
</protein>
<gene>
    <name evidence="2" type="ORF">H6A60_06320</name>
</gene>
<feature type="compositionally biased region" description="Low complexity" evidence="1">
    <location>
        <begin position="355"/>
        <end position="372"/>
    </location>
</feature>
<dbReference type="InterPro" id="IPR052894">
    <property type="entry name" value="AsmA-related"/>
</dbReference>
<dbReference type="RefSeq" id="WP_205102574.1">
    <property type="nucleotide sequence ID" value="NZ_JACJJC010000008.1"/>
</dbReference>
<dbReference type="PANTHER" id="PTHR30441">
    <property type="entry name" value="DUF748 DOMAIN-CONTAINING PROTEIN"/>
    <property type="match status" value="1"/>
</dbReference>
<feature type="compositionally biased region" description="Polar residues" evidence="1">
    <location>
        <begin position="562"/>
        <end position="578"/>
    </location>
</feature>
<evidence type="ECO:0000256" key="1">
    <source>
        <dbReference type="SAM" id="MobiDB-lite"/>
    </source>
</evidence>
<name>A0ABS2DRY3_9BURK</name>
<organism evidence="2 3">
    <name type="scientific">Sutterella massiliensis</name>
    <dbReference type="NCBI Taxonomy" id="1816689"/>
    <lineage>
        <taxon>Bacteria</taxon>
        <taxon>Pseudomonadati</taxon>
        <taxon>Pseudomonadota</taxon>
        <taxon>Betaproteobacteria</taxon>
        <taxon>Burkholderiales</taxon>
        <taxon>Sutterellaceae</taxon>
        <taxon>Sutterella</taxon>
    </lineage>
</organism>
<proteinExistence type="predicted"/>
<dbReference type="Proteomes" id="UP000715095">
    <property type="component" value="Unassembled WGS sequence"/>
</dbReference>
<dbReference type="PANTHER" id="PTHR30441:SF8">
    <property type="entry name" value="DUF748 DOMAIN-CONTAINING PROTEIN"/>
    <property type="match status" value="1"/>
</dbReference>
<keyword evidence="3" id="KW-1185">Reference proteome</keyword>
<dbReference type="Pfam" id="PF05359">
    <property type="entry name" value="DUF748"/>
    <property type="match status" value="3"/>
</dbReference>
<accession>A0ABS2DRY3</accession>
<dbReference type="EMBL" id="JACJJC010000008">
    <property type="protein sequence ID" value="MBM6704099.1"/>
    <property type="molecule type" value="Genomic_DNA"/>
</dbReference>
<feature type="compositionally biased region" description="Low complexity" evidence="1">
    <location>
        <begin position="858"/>
        <end position="868"/>
    </location>
</feature>
<dbReference type="InterPro" id="IPR008023">
    <property type="entry name" value="DUF748"/>
</dbReference>
<comment type="caution">
    <text evidence="2">The sequence shown here is derived from an EMBL/GenBank/DDBJ whole genome shotgun (WGS) entry which is preliminary data.</text>
</comment>
<evidence type="ECO:0000313" key="3">
    <source>
        <dbReference type="Proteomes" id="UP000715095"/>
    </source>
</evidence>